<evidence type="ECO:0000313" key="3">
    <source>
        <dbReference type="Proteomes" id="UP000529310"/>
    </source>
</evidence>
<dbReference type="RefSeq" id="WP_183408472.1">
    <property type="nucleotide sequence ID" value="NZ_CP049255.1"/>
</dbReference>
<evidence type="ECO:0000313" key="2">
    <source>
        <dbReference type="EMBL" id="MBB2976902.1"/>
    </source>
</evidence>
<organism evidence="2 3">
    <name type="scientific">Microbacterium endophyticum</name>
    <dbReference type="NCBI Taxonomy" id="1526412"/>
    <lineage>
        <taxon>Bacteria</taxon>
        <taxon>Bacillati</taxon>
        <taxon>Actinomycetota</taxon>
        <taxon>Actinomycetes</taxon>
        <taxon>Micrococcales</taxon>
        <taxon>Microbacteriaceae</taxon>
        <taxon>Microbacterium</taxon>
    </lineage>
</organism>
<name>A0A7W4V4Y0_9MICO</name>
<gene>
    <name evidence="2" type="ORF">FHX49_002490</name>
</gene>
<comment type="caution">
    <text evidence="2">The sequence shown here is derived from an EMBL/GenBank/DDBJ whole genome shotgun (WGS) entry which is preliminary data.</text>
</comment>
<keyword evidence="3" id="KW-1185">Reference proteome</keyword>
<evidence type="ECO:0000256" key="1">
    <source>
        <dbReference type="SAM" id="MobiDB-lite"/>
    </source>
</evidence>
<protein>
    <submittedName>
        <fullName evidence="2">Cytoskeletal protein RodZ</fullName>
    </submittedName>
</protein>
<dbReference type="Proteomes" id="UP000529310">
    <property type="component" value="Unassembled WGS sequence"/>
</dbReference>
<sequence length="231" mass="23525">MSSPTPRRRPSPAVYRRRRLVALLLALIVVAAIVAGIWAVVAQPWRSNATETPVVSPSPSASASADAAASAPADAETPAAAEESAAPDDAAAADGAPACNAGDVTVEGATSKESYASGENPEFSITLTNTSDADCTINVGTSAQSFTVTSGSDTWWRSTDCQAEPSDMIVTLAAGQTVSSAEALSWDRTRSSVDTCDSADRAQAPGNGASYHLAVEIGGISANGTTQFFLN</sequence>
<reference evidence="2 3" key="1">
    <citation type="submission" date="2020-08" db="EMBL/GenBank/DDBJ databases">
        <title>Sequencing the genomes of 1000 actinobacteria strains.</title>
        <authorList>
            <person name="Klenk H.-P."/>
        </authorList>
    </citation>
    <scope>NUCLEOTIDE SEQUENCE [LARGE SCALE GENOMIC DNA]</scope>
    <source>
        <strain evidence="2 3">DSM 27099</strain>
    </source>
</reference>
<accession>A0A7W4V4Y0</accession>
<feature type="region of interest" description="Disordered" evidence="1">
    <location>
        <begin position="50"/>
        <end position="99"/>
    </location>
</feature>
<feature type="compositionally biased region" description="Low complexity" evidence="1">
    <location>
        <begin position="50"/>
        <end position="98"/>
    </location>
</feature>
<dbReference type="AlphaFoldDB" id="A0A7W4V4Y0"/>
<dbReference type="EMBL" id="JACHWQ010000009">
    <property type="protein sequence ID" value="MBB2976902.1"/>
    <property type="molecule type" value="Genomic_DNA"/>
</dbReference>
<proteinExistence type="predicted"/>